<organism evidence="1 2">
    <name type="scientific">Candidatus Epulonipiscium fishelsonii</name>
    <dbReference type="NCBI Taxonomy" id="77094"/>
    <lineage>
        <taxon>Bacteria</taxon>
        <taxon>Bacillati</taxon>
        <taxon>Bacillota</taxon>
        <taxon>Clostridia</taxon>
        <taxon>Lachnospirales</taxon>
        <taxon>Lachnospiraceae</taxon>
        <taxon>Candidatus Epulonipiscium</taxon>
    </lineage>
</organism>
<comment type="caution">
    <text evidence="1">The sequence shown here is derived from an EMBL/GenBank/DDBJ whole genome shotgun (WGS) entry which is preliminary data.</text>
</comment>
<sequence length="217" mass="24708">MDILNVLKTRYSTKEFDNTKTLTEKQVSEIEDLLQLSPSSTNIQPWHFVIATTNEGKKRITKATQGFFSFNKSKVLDASAVIIFASQTDLTEGHLQKVLEKEDKDGRFSQKKFKEQNHGARSIFANMHKFDYKDFQHWADKQVYLNLGNFLLGVAALGLDAIPMEGLDLKILDEEFGLREKGFTSSIVVAIGYHKDSDFNKDLPKSRLSKSEIIDRV</sequence>
<evidence type="ECO:0000313" key="2">
    <source>
        <dbReference type="Proteomes" id="UP000188605"/>
    </source>
</evidence>
<protein>
    <submittedName>
        <fullName evidence="1">NAD(P)H nitroreductase</fullName>
    </submittedName>
</protein>
<name>A0ACC8XD57_9FIRM</name>
<evidence type="ECO:0000313" key="1">
    <source>
        <dbReference type="EMBL" id="ONI40803.1"/>
    </source>
</evidence>
<dbReference type="EMBL" id="LJDB01000045">
    <property type="protein sequence ID" value="ONI40803.1"/>
    <property type="molecule type" value="Genomic_DNA"/>
</dbReference>
<reference evidence="1" key="1">
    <citation type="submission" date="2016-08" db="EMBL/GenBank/DDBJ databases">
        <authorList>
            <person name="Ngugi D.K."/>
            <person name="Miyake S."/>
            <person name="Stingl U."/>
        </authorList>
    </citation>
    <scope>NUCLEOTIDE SEQUENCE</scope>
    <source>
        <strain evidence="1">SCG-B11WGA-EpuloA1</strain>
    </source>
</reference>
<dbReference type="Proteomes" id="UP000188605">
    <property type="component" value="Unassembled WGS sequence"/>
</dbReference>
<gene>
    <name evidence="1" type="ORF">AN396_05130</name>
</gene>
<proteinExistence type="predicted"/>
<keyword evidence="2" id="KW-1185">Reference proteome</keyword>
<accession>A0ACC8XD57</accession>